<dbReference type="Pfam" id="PF00067">
    <property type="entry name" value="p450"/>
    <property type="match status" value="1"/>
</dbReference>
<proteinExistence type="inferred from homology"/>
<organism evidence="2 3">
    <name type="scientific">Desmophyllum pertusum</name>
    <dbReference type="NCBI Taxonomy" id="174260"/>
    <lineage>
        <taxon>Eukaryota</taxon>
        <taxon>Metazoa</taxon>
        <taxon>Cnidaria</taxon>
        <taxon>Anthozoa</taxon>
        <taxon>Hexacorallia</taxon>
        <taxon>Scleractinia</taxon>
        <taxon>Caryophylliina</taxon>
        <taxon>Caryophylliidae</taxon>
        <taxon>Desmophyllum</taxon>
    </lineage>
</organism>
<dbReference type="InterPro" id="IPR001128">
    <property type="entry name" value="Cyt_P450"/>
</dbReference>
<reference evidence="2" key="1">
    <citation type="submission" date="2023-01" db="EMBL/GenBank/DDBJ databases">
        <title>Genome assembly of the deep-sea coral Lophelia pertusa.</title>
        <authorList>
            <person name="Herrera S."/>
            <person name="Cordes E."/>
        </authorList>
    </citation>
    <scope>NUCLEOTIDE SEQUENCE</scope>
    <source>
        <strain evidence="2">USNM1676648</strain>
        <tissue evidence="2">Polyp</tissue>
    </source>
</reference>
<gene>
    <name evidence="2" type="primary">TBXAS1_27</name>
    <name evidence="2" type="ORF">OS493_028333</name>
</gene>
<evidence type="ECO:0000313" key="2">
    <source>
        <dbReference type="EMBL" id="KAJ7326075.1"/>
    </source>
</evidence>
<comment type="similarity">
    <text evidence="1">Belongs to the cytochrome P450 family.</text>
</comment>
<name>A0A9W9Y972_9CNID</name>
<sequence>MDRQPSRYFQIRRHTQNVLELLLQVRPSAQDVFRSNTSHCCQRSRDHQADYDQGVLEVPESFPLHKTQPAHQLGTLCRTGRDMETHSPHTHPTFTATKLKQIVPIIDDASHKLLGKMQTFSETGESVNVNRLFSLFALEVIMKAAFGFDTTSREIRMRHL</sequence>
<keyword evidence="3" id="KW-1185">Reference proteome</keyword>
<dbReference type="GO" id="GO:0020037">
    <property type="term" value="F:heme binding"/>
    <property type="evidence" value="ECO:0007669"/>
    <property type="project" value="InterPro"/>
</dbReference>
<dbReference type="OrthoDB" id="1470350at2759"/>
<dbReference type="InterPro" id="IPR036396">
    <property type="entry name" value="Cyt_P450_sf"/>
</dbReference>
<dbReference type="AlphaFoldDB" id="A0A9W9Y972"/>
<dbReference type="GO" id="GO:0004497">
    <property type="term" value="F:monooxygenase activity"/>
    <property type="evidence" value="ECO:0007669"/>
    <property type="project" value="InterPro"/>
</dbReference>
<protein>
    <submittedName>
        <fullName evidence="2">Thromboxane-A synthase</fullName>
    </submittedName>
</protein>
<comment type="caution">
    <text evidence="2">The sequence shown here is derived from an EMBL/GenBank/DDBJ whole genome shotgun (WGS) entry which is preliminary data.</text>
</comment>
<evidence type="ECO:0000313" key="3">
    <source>
        <dbReference type="Proteomes" id="UP001163046"/>
    </source>
</evidence>
<dbReference type="GO" id="GO:0005506">
    <property type="term" value="F:iron ion binding"/>
    <property type="evidence" value="ECO:0007669"/>
    <property type="project" value="InterPro"/>
</dbReference>
<dbReference type="GO" id="GO:0016705">
    <property type="term" value="F:oxidoreductase activity, acting on paired donors, with incorporation or reduction of molecular oxygen"/>
    <property type="evidence" value="ECO:0007669"/>
    <property type="project" value="InterPro"/>
</dbReference>
<dbReference type="EMBL" id="MU827804">
    <property type="protein sequence ID" value="KAJ7326075.1"/>
    <property type="molecule type" value="Genomic_DNA"/>
</dbReference>
<evidence type="ECO:0000256" key="1">
    <source>
        <dbReference type="ARBA" id="ARBA00010617"/>
    </source>
</evidence>
<dbReference type="SUPFAM" id="SSF48264">
    <property type="entry name" value="Cytochrome P450"/>
    <property type="match status" value="1"/>
</dbReference>
<dbReference type="Proteomes" id="UP001163046">
    <property type="component" value="Unassembled WGS sequence"/>
</dbReference>
<accession>A0A9W9Y972</accession>
<dbReference type="Gene3D" id="1.10.630.10">
    <property type="entry name" value="Cytochrome P450"/>
    <property type="match status" value="1"/>
</dbReference>